<evidence type="ECO:0000313" key="3">
    <source>
        <dbReference type="Proteomes" id="UP000217784"/>
    </source>
</evidence>
<name>A0A2A2H2H9_METBR</name>
<dbReference type="PANTHER" id="PTHR22946">
    <property type="entry name" value="DIENELACTONE HYDROLASE DOMAIN-CONTAINING PROTEIN-RELATED"/>
    <property type="match status" value="1"/>
</dbReference>
<keyword evidence="1" id="KW-0378">Hydrolase</keyword>
<dbReference type="Pfam" id="PF06500">
    <property type="entry name" value="FrsA-like"/>
    <property type="match status" value="1"/>
</dbReference>
<dbReference type="InterPro" id="IPR050261">
    <property type="entry name" value="FrsA_esterase"/>
</dbReference>
<dbReference type="Proteomes" id="UP000217784">
    <property type="component" value="Unassembled WGS sequence"/>
</dbReference>
<dbReference type="InterPro" id="IPR029058">
    <property type="entry name" value="AB_hydrolase_fold"/>
</dbReference>
<dbReference type="InterPro" id="IPR010520">
    <property type="entry name" value="FrsA-like"/>
</dbReference>
<dbReference type="AlphaFoldDB" id="A0A2A2H2H9"/>
<dbReference type="OrthoDB" id="82548at2157"/>
<reference evidence="2 3" key="1">
    <citation type="journal article" date="2017" name="BMC Genomics">
        <title>Genomic analysis of methanogenic archaea reveals a shift towards energy conservation.</title>
        <authorList>
            <person name="Gilmore S.P."/>
            <person name="Henske J.K."/>
            <person name="Sexton J.A."/>
            <person name="Solomon K.V."/>
            <person name="Seppala S."/>
            <person name="Yoo J.I."/>
            <person name="Huyett L.M."/>
            <person name="Pressman A."/>
            <person name="Cogan J.Z."/>
            <person name="Kivenson V."/>
            <person name="Peng X."/>
            <person name="Tan Y."/>
            <person name="Valentine D.L."/>
            <person name="O'Malley M.A."/>
        </authorList>
    </citation>
    <scope>NUCLEOTIDE SEQUENCE [LARGE SCALE GENOMIC DNA]</scope>
    <source>
        <strain evidence="2 3">M.o.H.</strain>
    </source>
</reference>
<organism evidence="2 3">
    <name type="scientific">Methanobacterium bryantii</name>
    <dbReference type="NCBI Taxonomy" id="2161"/>
    <lineage>
        <taxon>Archaea</taxon>
        <taxon>Methanobacteriati</taxon>
        <taxon>Methanobacteriota</taxon>
        <taxon>Methanomada group</taxon>
        <taxon>Methanobacteria</taxon>
        <taxon>Methanobacteriales</taxon>
        <taxon>Methanobacteriaceae</taxon>
        <taxon>Methanobacterium</taxon>
    </lineage>
</organism>
<protein>
    <recommendedName>
        <fullName evidence="4">Dipeptidyl aminopeptidase</fullName>
    </recommendedName>
</protein>
<dbReference type="Gene3D" id="3.40.50.1820">
    <property type="entry name" value="alpha/beta hydrolase"/>
    <property type="match status" value="1"/>
</dbReference>
<evidence type="ECO:0000313" key="2">
    <source>
        <dbReference type="EMBL" id="PAV03493.1"/>
    </source>
</evidence>
<sequence length="401" mass="45780">MAGEVKKMSVRLNFFENDGFDFQLMRSIGLNHYGGASIGECLSTAKRIRDGDVVSWVDEWNATARMIEEEADVFRERDEIISARDSYLRASMYYRAAEYFGFFSEPSRRENWEKSKECFQKAAKFFEALCEVIEIQFEDMKLPGYFIKPEDDLKKRPTLLIMSGFDGTSEELYFYLGAGAVARGYNVLLFEGPGQVGPIHMYPEKPFRPDYEVPVKAAADYALLRENVDEECLALVGFSLGGYFAARAAIYEKRIKACVVDSPVIDISRYYEGFEHIEELAKIKEEDYEELFSENPFIRWAVETFTRRYGTKTISEALDKIKEFNIVSDLDKITCPTLALVGEGEGDEAIFQTQRFYEGVSGSKALRMFTEKEGADSHCQITNLSLMNAAVMMWLDGVFSK</sequence>
<evidence type="ECO:0008006" key="4">
    <source>
        <dbReference type="Google" id="ProtNLM"/>
    </source>
</evidence>
<comment type="caution">
    <text evidence="2">The sequence shown here is derived from an EMBL/GenBank/DDBJ whole genome shotgun (WGS) entry which is preliminary data.</text>
</comment>
<keyword evidence="3" id="KW-1185">Reference proteome</keyword>
<dbReference type="PANTHER" id="PTHR22946:SF12">
    <property type="entry name" value="CONIDIAL PIGMENT BIOSYNTHESIS PROTEIN AYG1 (AFU_ORTHOLOGUE AFUA_2G17550)"/>
    <property type="match status" value="1"/>
</dbReference>
<dbReference type="EMBL" id="LMVM01000038">
    <property type="protein sequence ID" value="PAV03493.1"/>
    <property type="molecule type" value="Genomic_DNA"/>
</dbReference>
<dbReference type="Gene3D" id="1.20.1440.110">
    <property type="entry name" value="acylaminoacyl peptidase"/>
    <property type="match status" value="1"/>
</dbReference>
<dbReference type="SUPFAM" id="SSF53474">
    <property type="entry name" value="alpha/beta-Hydrolases"/>
    <property type="match status" value="1"/>
</dbReference>
<gene>
    <name evidence="2" type="ORF">ASJ80_00635</name>
</gene>
<dbReference type="RefSeq" id="WP_069582918.1">
    <property type="nucleotide sequence ID" value="NZ_LMVM01000038.1"/>
</dbReference>
<accession>A0A2A2H2H9</accession>
<proteinExistence type="predicted"/>
<evidence type="ECO:0000256" key="1">
    <source>
        <dbReference type="ARBA" id="ARBA00022801"/>
    </source>
</evidence>